<evidence type="ECO:0000259" key="6">
    <source>
        <dbReference type="PROSITE" id="PS51387"/>
    </source>
</evidence>
<dbReference type="KEGG" id="bvz:BRAD3257_4171"/>
<evidence type="ECO:0000313" key="10">
    <source>
        <dbReference type="Proteomes" id="UP000669317"/>
    </source>
</evidence>
<name>A0A2U3Q1B6_9BRAD</name>
<evidence type="ECO:0000256" key="5">
    <source>
        <dbReference type="ARBA" id="ARBA00023002"/>
    </source>
</evidence>
<reference evidence="8 9" key="1">
    <citation type="submission" date="2018-03" db="EMBL/GenBank/DDBJ databases">
        <authorList>
            <person name="Gully D."/>
        </authorList>
    </citation>
    <scope>NUCLEOTIDE SEQUENCE [LARGE SCALE GENOMIC DNA]</scope>
    <source>
        <strain evidence="8">ORS3257</strain>
    </source>
</reference>
<dbReference type="EMBL" id="LS398110">
    <property type="protein sequence ID" value="SPP95176.1"/>
    <property type="molecule type" value="Genomic_DNA"/>
</dbReference>
<dbReference type="Gene3D" id="3.30.43.10">
    <property type="entry name" value="Uridine Diphospho-n-acetylenolpyruvylglucosamine Reductase, domain 2"/>
    <property type="match status" value="1"/>
</dbReference>
<keyword evidence="4" id="KW-0274">FAD</keyword>
<dbReference type="InterPro" id="IPR006094">
    <property type="entry name" value="Oxid_FAD_bind_N"/>
</dbReference>
<dbReference type="InterPro" id="IPR006093">
    <property type="entry name" value="Oxy_OxRdtase_FAD_BS"/>
</dbReference>
<dbReference type="SUPFAM" id="SSF55103">
    <property type="entry name" value="FAD-linked oxidases, C-terminal domain"/>
    <property type="match status" value="1"/>
</dbReference>
<dbReference type="InterPro" id="IPR016164">
    <property type="entry name" value="FAD-linked_Oxase-like_C"/>
</dbReference>
<evidence type="ECO:0000313" key="8">
    <source>
        <dbReference type="EMBL" id="SPP95176.1"/>
    </source>
</evidence>
<dbReference type="GO" id="GO:0016491">
    <property type="term" value="F:oxidoreductase activity"/>
    <property type="evidence" value="ECO:0007669"/>
    <property type="project" value="UniProtKB-KW"/>
</dbReference>
<dbReference type="InterPro" id="IPR012951">
    <property type="entry name" value="BBE"/>
</dbReference>
<dbReference type="RefSeq" id="WP_122403036.1">
    <property type="nucleotide sequence ID" value="NZ_JAGIKT010000049.1"/>
</dbReference>
<dbReference type="Proteomes" id="UP000669317">
    <property type="component" value="Unassembled WGS sequence"/>
</dbReference>
<dbReference type="GO" id="GO:0071949">
    <property type="term" value="F:FAD binding"/>
    <property type="evidence" value="ECO:0007669"/>
    <property type="project" value="InterPro"/>
</dbReference>
<dbReference type="Gene3D" id="3.40.462.20">
    <property type="match status" value="1"/>
</dbReference>
<dbReference type="InterPro" id="IPR016167">
    <property type="entry name" value="FAD-bd_PCMH_sub1"/>
</dbReference>
<gene>
    <name evidence="8" type="ORF">BRAD3257_4171</name>
    <name evidence="7" type="ORF">JWS04_21940</name>
</gene>
<evidence type="ECO:0000256" key="4">
    <source>
        <dbReference type="ARBA" id="ARBA00022827"/>
    </source>
</evidence>
<dbReference type="Pfam" id="PF08031">
    <property type="entry name" value="BBE"/>
    <property type="match status" value="1"/>
</dbReference>
<dbReference type="Proteomes" id="UP000246085">
    <property type="component" value="Chromosome BRAD3257"/>
</dbReference>
<protein>
    <submittedName>
        <fullName evidence="7">FAD-binding oxidoreductase</fullName>
    </submittedName>
    <submittedName>
        <fullName evidence="8">Putative oxidoreductase</fullName>
    </submittedName>
</protein>
<keyword evidence="10" id="KW-1185">Reference proteome</keyword>
<evidence type="ECO:0000313" key="9">
    <source>
        <dbReference type="Proteomes" id="UP000246085"/>
    </source>
</evidence>
<evidence type="ECO:0000256" key="3">
    <source>
        <dbReference type="ARBA" id="ARBA00022630"/>
    </source>
</evidence>
<dbReference type="InterPro" id="IPR016166">
    <property type="entry name" value="FAD-bd_PCMH"/>
</dbReference>
<keyword evidence="3" id="KW-0285">Flavoprotein</keyword>
<reference evidence="7 10" key="2">
    <citation type="submission" date="2021-03" db="EMBL/GenBank/DDBJ databases">
        <title>Genome Sequence of Bradyrhizobium vignae strain ISRA400.</title>
        <authorList>
            <person name="Tisa L.S."/>
            <person name="Svistoonoff S."/>
            <person name="Hocher V."/>
            <person name="Fall S."/>
            <person name="Zaiya A."/>
            <person name="Naing D."/>
            <person name="Niang N."/>
            <person name="Diouf A."/>
            <person name="Dasylva M.C."/>
            <person name="Toure O."/>
            <person name="Gueye M."/>
            <person name="Gully D."/>
            <person name="Tisseyre P."/>
            <person name="Simpson S."/>
            <person name="Morris K."/>
            <person name="Thomas W.K."/>
        </authorList>
    </citation>
    <scope>NUCLEOTIDE SEQUENCE [LARGE SCALE GENOMIC DNA]</scope>
    <source>
        <strain evidence="7 10">ISRA400</strain>
    </source>
</reference>
<organism evidence="8 9">
    <name type="scientific">Bradyrhizobium vignae</name>
    <dbReference type="NCBI Taxonomy" id="1549949"/>
    <lineage>
        <taxon>Bacteria</taxon>
        <taxon>Pseudomonadati</taxon>
        <taxon>Pseudomonadota</taxon>
        <taxon>Alphaproteobacteria</taxon>
        <taxon>Hyphomicrobiales</taxon>
        <taxon>Nitrobacteraceae</taxon>
        <taxon>Bradyrhizobium</taxon>
    </lineage>
</organism>
<feature type="domain" description="FAD-binding PCMH-type" evidence="6">
    <location>
        <begin position="41"/>
        <end position="211"/>
    </location>
</feature>
<evidence type="ECO:0000256" key="2">
    <source>
        <dbReference type="ARBA" id="ARBA00005466"/>
    </source>
</evidence>
<dbReference type="PROSITE" id="PS00862">
    <property type="entry name" value="OX2_COVAL_FAD"/>
    <property type="match status" value="1"/>
</dbReference>
<dbReference type="Pfam" id="PF01565">
    <property type="entry name" value="FAD_binding_4"/>
    <property type="match status" value="1"/>
</dbReference>
<dbReference type="EMBL" id="JAGIKT010000049">
    <property type="protein sequence ID" value="MBP0113697.1"/>
    <property type="molecule type" value="Genomic_DNA"/>
</dbReference>
<dbReference type="InterPro" id="IPR036318">
    <property type="entry name" value="FAD-bd_PCMH-like_sf"/>
</dbReference>
<accession>A0A2U3Q1B6</accession>
<comment type="similarity">
    <text evidence="2">Belongs to the oxygen-dependent FAD-linked oxidoreductase family.</text>
</comment>
<evidence type="ECO:0000256" key="1">
    <source>
        <dbReference type="ARBA" id="ARBA00001974"/>
    </source>
</evidence>
<dbReference type="PROSITE" id="PS51387">
    <property type="entry name" value="FAD_PCMH"/>
    <property type="match status" value="1"/>
</dbReference>
<dbReference type="SUPFAM" id="SSF56176">
    <property type="entry name" value="FAD-binding/transporter-associated domain-like"/>
    <property type="match status" value="1"/>
</dbReference>
<dbReference type="InterPro" id="IPR016169">
    <property type="entry name" value="FAD-bd_PCMH_sub2"/>
</dbReference>
<evidence type="ECO:0000313" key="7">
    <source>
        <dbReference type="EMBL" id="MBP0113697.1"/>
    </source>
</evidence>
<proteinExistence type="inferred from homology"/>
<dbReference type="PANTHER" id="PTHR42973:SF39">
    <property type="entry name" value="FAD-BINDING PCMH-TYPE DOMAIN-CONTAINING PROTEIN"/>
    <property type="match status" value="1"/>
</dbReference>
<dbReference type="InterPro" id="IPR050416">
    <property type="entry name" value="FAD-linked_Oxidoreductase"/>
</dbReference>
<keyword evidence="5" id="KW-0560">Oxidoreductase</keyword>
<comment type="cofactor">
    <cofactor evidence="1">
        <name>FAD</name>
        <dbReference type="ChEBI" id="CHEBI:57692"/>
    </cofactor>
</comment>
<sequence>MSPIASVASAAADLNASFGGQLLEPGDEGYEEARKVHNGLVDKRPALIARCRSVADVVDAVALSTKLGLQVAVRGGGHNVAGRATIDGGIMIDLSPMKGIRVDAVGKTVWAQGGVTWGELNRETQLRGLAVTGGVVSTTGIAGLTLGGGLGWLMGKYGLALDNLRAVELVTADGKVLRASKQEEPDLFWAVRGGGGNFGIATSLEYDLHRVGPIITGGPIIHPIARSRDVLEFFRASTRSLTDEHMLFASLTHAPDGSGTEVAALVTSHCGSVADAEAAMRPLKQFGAPILDAVGPMPYCELNRMLDANYPKGAFNYWKSNFLSELSDDAISTMIECFARCPTPMGQFLLEHIHGAAVRIAAGDTAFPHRQEGYNFLILAQWTQPGETSRCISWARETYESMRPFFASGRYVNYLDDDETGDPVAAAYGPNYRRLQRIKAKYDPTNFFRMNQNIRPLA</sequence>
<dbReference type="PANTHER" id="PTHR42973">
    <property type="entry name" value="BINDING OXIDOREDUCTASE, PUTATIVE (AFU_ORTHOLOGUE AFUA_1G17690)-RELATED"/>
    <property type="match status" value="1"/>
</dbReference>
<dbReference type="AlphaFoldDB" id="A0A2U3Q1B6"/>
<dbReference type="Gene3D" id="3.30.465.10">
    <property type="match status" value="1"/>
</dbReference>